<evidence type="ECO:0000313" key="2">
    <source>
        <dbReference type="Proteomes" id="UP000199604"/>
    </source>
</evidence>
<organism evidence="1 2">
    <name type="scientific">Flavobacterium swingsii</name>
    <dbReference type="NCBI Taxonomy" id="498292"/>
    <lineage>
        <taxon>Bacteria</taxon>
        <taxon>Pseudomonadati</taxon>
        <taxon>Bacteroidota</taxon>
        <taxon>Flavobacteriia</taxon>
        <taxon>Flavobacteriales</taxon>
        <taxon>Flavobacteriaceae</taxon>
        <taxon>Flavobacterium</taxon>
    </lineage>
</organism>
<dbReference type="RefSeq" id="WP_091474456.1">
    <property type="nucleotide sequence ID" value="NZ_FOJT01000002.1"/>
</dbReference>
<dbReference type="EMBL" id="FOJT01000002">
    <property type="protein sequence ID" value="SFA91303.1"/>
    <property type="molecule type" value="Genomic_DNA"/>
</dbReference>
<dbReference type="OrthoDB" id="1358288at2"/>
<keyword evidence="2" id="KW-1185">Reference proteome</keyword>
<sequence length="215" mass="25382">MKNSIIILTLFFSSLCLSQVKEDKLDSILSTTTLNLKAKKVIDIFCISQSCWETVGREIIDTKTDIVIKSEFFELNNFTAYVFWKENSKIYLQKFDYINKFNPIEIDDFGLFEMIKKNSPKIKNEKVLEYETRIGFKKVVIDQLPSCQSKLYFYNKKDLLIKEFNEHHLKTEYSDGSNKNLNYKSNSKLKMIEIFNVCDSKIEEAKENKLFHKIE</sequence>
<dbReference type="AlphaFoldDB" id="A0A1I0WTM0"/>
<gene>
    <name evidence="1" type="ORF">SAMN05660845_0942</name>
</gene>
<reference evidence="2" key="1">
    <citation type="submission" date="2016-10" db="EMBL/GenBank/DDBJ databases">
        <authorList>
            <person name="Varghese N."/>
            <person name="Submissions S."/>
        </authorList>
    </citation>
    <scope>NUCLEOTIDE SEQUENCE [LARGE SCALE GENOMIC DNA]</scope>
    <source>
        <strain evidence="2">DSM 21789</strain>
    </source>
</reference>
<dbReference type="STRING" id="498292.SAMN05660845_0942"/>
<evidence type="ECO:0000313" key="1">
    <source>
        <dbReference type="EMBL" id="SFA91303.1"/>
    </source>
</evidence>
<protein>
    <submittedName>
        <fullName evidence="1">Uncharacterized protein</fullName>
    </submittedName>
</protein>
<name>A0A1I0WTM0_9FLAO</name>
<proteinExistence type="predicted"/>
<accession>A0A1I0WTM0</accession>
<dbReference type="Proteomes" id="UP000199604">
    <property type="component" value="Unassembled WGS sequence"/>
</dbReference>